<feature type="binding site" evidence="16">
    <location>
        <position position="167"/>
    </location>
    <ligand>
        <name>S-adenosyl-L-methionine</name>
        <dbReference type="ChEBI" id="CHEBI:59789"/>
        <label>2</label>
    </ligand>
</feature>
<comment type="subunit">
    <text evidence="4">Monomer.</text>
</comment>
<dbReference type="Pfam" id="PF04055">
    <property type="entry name" value="Radical_SAM"/>
    <property type="match status" value="1"/>
</dbReference>
<dbReference type="GO" id="GO:0046872">
    <property type="term" value="F:metal ion binding"/>
    <property type="evidence" value="ECO:0007669"/>
    <property type="project" value="UniProtKB-KW"/>
</dbReference>
<evidence type="ECO:0000256" key="3">
    <source>
        <dbReference type="ARBA" id="ARBA00005493"/>
    </source>
</evidence>
<evidence type="ECO:0000313" key="19">
    <source>
        <dbReference type="EMBL" id="OLY43169.1"/>
    </source>
</evidence>
<keyword evidence="6 15" id="KW-0963">Cytoplasm</keyword>
<feature type="binding site" evidence="16">
    <location>
        <position position="107"/>
    </location>
    <ligand>
        <name>S-adenosyl-L-methionine</name>
        <dbReference type="ChEBI" id="CHEBI:59789"/>
        <label>1</label>
    </ligand>
</feature>
<dbReference type="AlphaFoldDB" id="A0A1R0F8B2"/>
<comment type="function">
    <text evidence="13">Involved in the heme biosynthesis. Catalyzes the anaerobic oxidative decarboxylation of propionate groups of rings A and B of coproporphyrinogen III to yield the vinyl groups in protoporphyrinogen IX.</text>
</comment>
<evidence type="ECO:0000256" key="12">
    <source>
        <dbReference type="ARBA" id="ARBA00023244"/>
    </source>
</evidence>
<evidence type="ECO:0000256" key="14">
    <source>
        <dbReference type="ARBA" id="ARBA00048321"/>
    </source>
</evidence>
<feature type="binding site" evidence="16">
    <location>
        <position position="204"/>
    </location>
    <ligand>
        <name>S-adenosyl-L-methionine</name>
        <dbReference type="ChEBI" id="CHEBI:59789"/>
        <label>2</label>
    </ligand>
</feature>
<feature type="binding site" evidence="17">
    <location>
        <position position="60"/>
    </location>
    <ligand>
        <name>[4Fe-4S] cluster</name>
        <dbReference type="ChEBI" id="CHEBI:49883"/>
        <note>4Fe-4S-S-AdoMet</note>
    </ligand>
</feature>
<dbReference type="Pfam" id="PF06969">
    <property type="entry name" value="HemN_C"/>
    <property type="match status" value="1"/>
</dbReference>
<sequence length="444" mass="49665">MKTETLLHYATLAVPRYTSYPTAADFVAVTDEQRADWLGKIKPDQAVSLYIHVPYCRQLCYYCGCHAKATKKDDAIVGYAESVIKDIRLQAQHLKGKPRVVHLHWGGGTPSILPRQSFLSIMETLHEFFVFDKKAEHAIELDPRTVTHDLVKTLLEIGVNRTSLGVQDVNPQVQKAIGRIQPAAVVKRSVDYLREAGLEHINFDLIYGLPLQTIETLNDTCRTIGEYHPNRIACYGYAHLPKRRANQRLIDAALLPGPLERFYQAEAVEKNLVDMGYIPIGIDHFALPDDHLAIAAKEHHLHRNFQGYTDDDCPVLIGFGCSSISEFHDGFAQTVAGIAEYRRTIDANKMATVRGIATNDDDRLRASMIAELMCNFKLDLSKFGGKAKFQSALEHLKPIIADGLAIEHDGIIEMTVEGRPFVRAVASLFDAYRQQNIAQFSAAV</sequence>
<dbReference type="Gene3D" id="3.80.30.20">
    <property type="entry name" value="tm_1862 like domain"/>
    <property type="match status" value="1"/>
</dbReference>
<name>A0A1R0F8B2_9HYPH</name>
<dbReference type="InterPro" id="IPR023404">
    <property type="entry name" value="rSAM_horseshoe"/>
</dbReference>
<dbReference type="EMBL" id="LXYT01000002">
    <property type="protein sequence ID" value="OLY43169.1"/>
    <property type="molecule type" value="Genomic_DNA"/>
</dbReference>
<dbReference type="Gene3D" id="1.10.10.920">
    <property type="match status" value="1"/>
</dbReference>
<feature type="binding site" evidence="17">
    <location>
        <position position="63"/>
    </location>
    <ligand>
        <name>[4Fe-4S] cluster</name>
        <dbReference type="ChEBI" id="CHEBI:49883"/>
        <note>4Fe-4S-S-AdoMet</note>
    </ligand>
</feature>
<dbReference type="InterPro" id="IPR006638">
    <property type="entry name" value="Elp3/MiaA/NifB-like_rSAM"/>
</dbReference>
<keyword evidence="12 15" id="KW-0627">Porphyrin biosynthesis</keyword>
<dbReference type="RefSeq" id="WP_075870401.1">
    <property type="nucleotide sequence ID" value="NZ_CALYQA010000001.1"/>
</dbReference>
<evidence type="ECO:0000256" key="8">
    <source>
        <dbReference type="ARBA" id="ARBA00022723"/>
    </source>
</evidence>
<comment type="cofactor">
    <cofactor evidence="15 17">
        <name>[4Fe-4S] cluster</name>
        <dbReference type="ChEBI" id="CHEBI:49883"/>
    </cofactor>
    <text evidence="15 17">Binds 1 [4Fe-4S] cluster. The cluster is coordinated with 3 cysteines and an exchangeable S-adenosyl-L-methionine.</text>
</comment>
<dbReference type="InterPro" id="IPR010723">
    <property type="entry name" value="HemN_C"/>
</dbReference>
<evidence type="ECO:0000256" key="1">
    <source>
        <dbReference type="ARBA" id="ARBA00004496"/>
    </source>
</evidence>
<dbReference type="GO" id="GO:0005737">
    <property type="term" value="C:cytoplasm"/>
    <property type="evidence" value="ECO:0007669"/>
    <property type="project" value="UniProtKB-SubCell"/>
</dbReference>
<feature type="binding site" evidence="16">
    <location>
        <position position="50"/>
    </location>
    <ligand>
        <name>S-adenosyl-L-methionine</name>
        <dbReference type="ChEBI" id="CHEBI:59789"/>
        <label>1</label>
    </ligand>
</feature>
<reference evidence="19 20" key="1">
    <citation type="submission" date="2016-12" db="EMBL/GenBank/DDBJ databases">
        <title>Comparative genomics of Bartonella apis.</title>
        <authorList>
            <person name="Engel P."/>
        </authorList>
    </citation>
    <scope>NUCLEOTIDE SEQUENCE [LARGE SCALE GENOMIC DNA]</scope>
    <source>
        <strain evidence="19 20">PEB0149</strain>
    </source>
</reference>
<feature type="binding site" evidence="16">
    <location>
        <position position="140"/>
    </location>
    <ligand>
        <name>S-adenosyl-L-methionine</name>
        <dbReference type="ChEBI" id="CHEBI:59789"/>
        <label>1</label>
    </ligand>
</feature>
<dbReference type="SMART" id="SM00729">
    <property type="entry name" value="Elp3"/>
    <property type="match status" value="1"/>
</dbReference>
<evidence type="ECO:0000256" key="16">
    <source>
        <dbReference type="PIRSR" id="PIRSR000167-1"/>
    </source>
</evidence>
<keyword evidence="20" id="KW-1185">Reference proteome</keyword>
<feature type="binding site" evidence="16">
    <location>
        <position position="238"/>
    </location>
    <ligand>
        <name>S-adenosyl-L-methionine</name>
        <dbReference type="ChEBI" id="CHEBI:59789"/>
        <label>2</label>
    </ligand>
</feature>
<dbReference type="GO" id="GO:0006782">
    <property type="term" value="P:protoporphyrinogen IX biosynthetic process"/>
    <property type="evidence" value="ECO:0007669"/>
    <property type="project" value="UniProtKB-UniPathway"/>
</dbReference>
<organism evidence="19 20">
    <name type="scientific">Bartonella apis</name>
    <dbReference type="NCBI Taxonomy" id="1686310"/>
    <lineage>
        <taxon>Bacteria</taxon>
        <taxon>Pseudomonadati</taxon>
        <taxon>Pseudomonadota</taxon>
        <taxon>Alphaproteobacteria</taxon>
        <taxon>Hyphomicrobiales</taxon>
        <taxon>Bartonellaceae</taxon>
        <taxon>Bartonella</taxon>
    </lineage>
</organism>
<dbReference type="UniPathway" id="UPA00251">
    <property type="reaction ID" value="UER00323"/>
</dbReference>
<feature type="binding site" evidence="16">
    <location>
        <position position="179"/>
    </location>
    <ligand>
        <name>S-adenosyl-L-methionine</name>
        <dbReference type="ChEBI" id="CHEBI:59789"/>
        <label>2</label>
    </ligand>
</feature>
<dbReference type="EC" id="1.3.98.3" evidence="15"/>
<evidence type="ECO:0000313" key="20">
    <source>
        <dbReference type="Proteomes" id="UP000187344"/>
    </source>
</evidence>
<dbReference type="GO" id="GO:0051989">
    <property type="term" value="F:coproporphyrinogen dehydrogenase activity"/>
    <property type="evidence" value="ECO:0007669"/>
    <property type="project" value="UniProtKB-EC"/>
</dbReference>
<evidence type="ECO:0000256" key="13">
    <source>
        <dbReference type="ARBA" id="ARBA00024295"/>
    </source>
</evidence>
<dbReference type="PANTHER" id="PTHR13932:SF6">
    <property type="entry name" value="OXYGEN-INDEPENDENT COPROPORPHYRINOGEN III OXIDASE"/>
    <property type="match status" value="1"/>
</dbReference>
<dbReference type="NCBIfam" id="TIGR00538">
    <property type="entry name" value="hemN"/>
    <property type="match status" value="1"/>
</dbReference>
<dbReference type="InterPro" id="IPR004558">
    <property type="entry name" value="Coprogen_oxidase_HemN"/>
</dbReference>
<protein>
    <recommendedName>
        <fullName evidence="15">Coproporphyrinogen-III oxidase</fullName>
        <ecNumber evidence="15">1.3.98.3</ecNumber>
    </recommendedName>
</protein>
<dbReference type="GO" id="GO:0004109">
    <property type="term" value="F:coproporphyrinogen oxidase activity"/>
    <property type="evidence" value="ECO:0007669"/>
    <property type="project" value="InterPro"/>
</dbReference>
<comment type="subcellular location">
    <subcellularLocation>
        <location evidence="1 15">Cytoplasm</location>
    </subcellularLocation>
</comment>
<evidence type="ECO:0000256" key="9">
    <source>
        <dbReference type="ARBA" id="ARBA00023002"/>
    </source>
</evidence>
<dbReference type="InterPro" id="IPR058240">
    <property type="entry name" value="rSAM_sf"/>
</dbReference>
<keyword evidence="10 15" id="KW-0408">Iron</keyword>
<feature type="binding site" evidence="16">
    <location>
        <begin position="62"/>
        <end position="64"/>
    </location>
    <ligand>
        <name>S-adenosyl-L-methionine</name>
        <dbReference type="ChEBI" id="CHEBI:59789"/>
        <label>2</label>
    </ligand>
</feature>
<feature type="binding site" evidence="16">
    <location>
        <begin position="108"/>
        <end position="109"/>
    </location>
    <ligand>
        <name>S-adenosyl-L-methionine</name>
        <dbReference type="ChEBI" id="CHEBI:59789"/>
        <label>2</label>
    </ligand>
</feature>
<evidence type="ECO:0000256" key="15">
    <source>
        <dbReference type="PIRNR" id="PIRNR000167"/>
    </source>
</evidence>
<keyword evidence="11 15" id="KW-0411">Iron-sulfur</keyword>
<dbReference type="PANTHER" id="PTHR13932">
    <property type="entry name" value="COPROPORPHYRINIGEN III OXIDASE"/>
    <property type="match status" value="1"/>
</dbReference>
<feature type="binding site" evidence="17">
    <location>
        <position position="56"/>
    </location>
    <ligand>
        <name>[4Fe-4S] cluster</name>
        <dbReference type="ChEBI" id="CHEBI:49883"/>
        <note>4Fe-4S-S-AdoMet</note>
    </ligand>
</feature>
<feature type="domain" description="Radical SAM core" evidence="18">
    <location>
        <begin position="41"/>
        <end position="279"/>
    </location>
</feature>
<keyword evidence="9 15" id="KW-0560">Oxidoreductase</keyword>
<dbReference type="SFLD" id="SFLDG01065">
    <property type="entry name" value="anaerobic_coproporphyrinogen-I"/>
    <property type="match status" value="1"/>
</dbReference>
<proteinExistence type="inferred from homology"/>
<comment type="caution">
    <text evidence="19">The sequence shown here is derived from an EMBL/GenBank/DDBJ whole genome shotgun (WGS) entry which is preliminary data.</text>
</comment>
<evidence type="ECO:0000256" key="11">
    <source>
        <dbReference type="ARBA" id="ARBA00023014"/>
    </source>
</evidence>
<feature type="binding site" evidence="16">
    <location>
        <position position="324"/>
    </location>
    <ligand>
        <name>S-adenosyl-L-methionine</name>
        <dbReference type="ChEBI" id="CHEBI:59789"/>
        <label>1</label>
    </ligand>
</feature>
<dbReference type="Proteomes" id="UP000187344">
    <property type="component" value="Unassembled WGS sequence"/>
</dbReference>
<dbReference type="OrthoDB" id="9808022at2"/>
<keyword evidence="7 15" id="KW-0949">S-adenosyl-L-methionine</keyword>
<evidence type="ECO:0000256" key="5">
    <source>
        <dbReference type="ARBA" id="ARBA00022485"/>
    </source>
</evidence>
<dbReference type="InterPro" id="IPR007197">
    <property type="entry name" value="rSAM"/>
</dbReference>
<evidence type="ECO:0000256" key="10">
    <source>
        <dbReference type="ARBA" id="ARBA00023004"/>
    </source>
</evidence>
<comment type="pathway">
    <text evidence="2 15">Porphyrin-containing compound metabolism; protoporphyrin-IX biosynthesis; protoporphyrinogen-IX from coproporphyrinogen-III (AdoMet route): step 1/1.</text>
</comment>
<evidence type="ECO:0000256" key="17">
    <source>
        <dbReference type="PIRSR" id="PIRSR000167-2"/>
    </source>
</evidence>
<keyword evidence="5 15" id="KW-0004">4Fe-4S</keyword>
<evidence type="ECO:0000259" key="18">
    <source>
        <dbReference type="PROSITE" id="PS51918"/>
    </source>
</evidence>
<dbReference type="SUPFAM" id="SSF102114">
    <property type="entry name" value="Radical SAM enzymes"/>
    <property type="match status" value="1"/>
</dbReference>
<accession>A0A1R0F8B2</accession>
<evidence type="ECO:0000256" key="2">
    <source>
        <dbReference type="ARBA" id="ARBA00004785"/>
    </source>
</evidence>
<dbReference type="PROSITE" id="PS51918">
    <property type="entry name" value="RADICAL_SAM"/>
    <property type="match status" value="1"/>
</dbReference>
<comment type="similarity">
    <text evidence="3 15">Belongs to the anaerobic coproporphyrinogen-III oxidase family.</text>
</comment>
<evidence type="ECO:0000256" key="4">
    <source>
        <dbReference type="ARBA" id="ARBA00011245"/>
    </source>
</evidence>
<dbReference type="PIRSF" id="PIRSF000167">
    <property type="entry name" value="HemN"/>
    <property type="match status" value="1"/>
</dbReference>
<comment type="catalytic activity">
    <reaction evidence="14 15">
        <text>coproporphyrinogen III + 2 S-adenosyl-L-methionine = protoporphyrinogen IX + 2 5'-deoxyadenosine + 2 L-methionine + 2 CO2</text>
        <dbReference type="Rhea" id="RHEA:15425"/>
        <dbReference type="ChEBI" id="CHEBI:16526"/>
        <dbReference type="ChEBI" id="CHEBI:17319"/>
        <dbReference type="ChEBI" id="CHEBI:57307"/>
        <dbReference type="ChEBI" id="CHEBI:57309"/>
        <dbReference type="ChEBI" id="CHEBI:57844"/>
        <dbReference type="ChEBI" id="CHEBI:59789"/>
        <dbReference type="EC" id="1.3.98.3"/>
    </reaction>
</comment>
<dbReference type="SFLD" id="SFLDS00029">
    <property type="entry name" value="Radical_SAM"/>
    <property type="match status" value="1"/>
</dbReference>
<evidence type="ECO:0000256" key="6">
    <source>
        <dbReference type="ARBA" id="ARBA00022490"/>
    </source>
</evidence>
<dbReference type="InterPro" id="IPR034505">
    <property type="entry name" value="Coproporphyrinogen-III_oxidase"/>
</dbReference>
<evidence type="ECO:0000256" key="7">
    <source>
        <dbReference type="ARBA" id="ARBA00022691"/>
    </source>
</evidence>
<keyword evidence="8 15" id="KW-0479">Metal-binding</keyword>
<dbReference type="GO" id="GO:0051539">
    <property type="term" value="F:4 iron, 4 sulfur cluster binding"/>
    <property type="evidence" value="ECO:0007669"/>
    <property type="project" value="UniProtKB-KW"/>
</dbReference>
<gene>
    <name evidence="19" type="ORF">PEB0149_005910</name>
</gene>